<feature type="repeat" description="PPR" evidence="2">
    <location>
        <begin position="155"/>
        <end position="189"/>
    </location>
</feature>
<dbReference type="PANTHER" id="PTHR47926">
    <property type="entry name" value="PENTATRICOPEPTIDE REPEAT-CONTAINING PROTEIN"/>
    <property type="match status" value="1"/>
</dbReference>
<name>A0A9Q0HG05_9MAGN</name>
<dbReference type="FunFam" id="1.25.40.10:FF:000073">
    <property type="entry name" value="Pentatricopeptide repeat-containing protein chloroplastic"/>
    <property type="match status" value="1"/>
</dbReference>
<dbReference type="GO" id="GO:0003723">
    <property type="term" value="F:RNA binding"/>
    <property type="evidence" value="ECO:0007669"/>
    <property type="project" value="InterPro"/>
</dbReference>
<feature type="domain" description="DYW" evidence="3">
    <location>
        <begin position="820"/>
        <end position="901"/>
    </location>
</feature>
<evidence type="ECO:0000256" key="2">
    <source>
        <dbReference type="PROSITE-ProRule" id="PRU00708"/>
    </source>
</evidence>
<dbReference type="FunFam" id="1.25.40.10:FF:000380">
    <property type="entry name" value="Pentatricopeptide repeat-containing protein, chloroplastic"/>
    <property type="match status" value="1"/>
</dbReference>
<gene>
    <name evidence="4" type="ORF">NE237_016964</name>
</gene>
<keyword evidence="5" id="KW-1185">Reference proteome</keyword>
<feature type="repeat" description="PPR" evidence="2">
    <location>
        <begin position="462"/>
        <end position="496"/>
    </location>
</feature>
<dbReference type="GO" id="GO:0009451">
    <property type="term" value="P:RNA modification"/>
    <property type="evidence" value="ECO:0007669"/>
    <property type="project" value="InterPro"/>
</dbReference>
<accession>A0A9Q0HG05</accession>
<dbReference type="GO" id="GO:0099402">
    <property type="term" value="P:plant organ development"/>
    <property type="evidence" value="ECO:0007669"/>
    <property type="project" value="UniProtKB-ARBA"/>
</dbReference>
<dbReference type="Gene3D" id="1.25.40.10">
    <property type="entry name" value="Tetratricopeptide repeat domain"/>
    <property type="match status" value="5"/>
</dbReference>
<dbReference type="OrthoDB" id="185373at2759"/>
<dbReference type="EMBL" id="JAMYWD010000007">
    <property type="protein sequence ID" value="KAJ4965115.1"/>
    <property type="molecule type" value="Genomic_DNA"/>
</dbReference>
<feature type="repeat" description="PPR" evidence="2">
    <location>
        <begin position="256"/>
        <end position="290"/>
    </location>
</feature>
<feature type="repeat" description="PPR" evidence="2">
    <location>
        <begin position="291"/>
        <end position="325"/>
    </location>
</feature>
<dbReference type="Pfam" id="PF14432">
    <property type="entry name" value="DYW_deaminase"/>
    <property type="match status" value="1"/>
</dbReference>
<evidence type="ECO:0000313" key="5">
    <source>
        <dbReference type="Proteomes" id="UP001141806"/>
    </source>
</evidence>
<proteinExistence type="predicted"/>
<dbReference type="Pfam" id="PF13041">
    <property type="entry name" value="PPR_2"/>
    <property type="match status" value="4"/>
</dbReference>
<feature type="repeat" description="PPR" evidence="2">
    <location>
        <begin position="124"/>
        <end position="154"/>
    </location>
</feature>
<organism evidence="4 5">
    <name type="scientific">Protea cynaroides</name>
    <dbReference type="NCBI Taxonomy" id="273540"/>
    <lineage>
        <taxon>Eukaryota</taxon>
        <taxon>Viridiplantae</taxon>
        <taxon>Streptophyta</taxon>
        <taxon>Embryophyta</taxon>
        <taxon>Tracheophyta</taxon>
        <taxon>Spermatophyta</taxon>
        <taxon>Magnoliopsida</taxon>
        <taxon>Proteales</taxon>
        <taxon>Proteaceae</taxon>
        <taxon>Protea</taxon>
    </lineage>
</organism>
<feature type="repeat" description="PPR" evidence="2">
    <location>
        <begin position="498"/>
        <end position="532"/>
    </location>
</feature>
<dbReference type="PROSITE" id="PS51375">
    <property type="entry name" value="PPR"/>
    <property type="match status" value="9"/>
</dbReference>
<dbReference type="InterPro" id="IPR046960">
    <property type="entry name" value="PPR_At4g14850-like_plant"/>
</dbReference>
<protein>
    <recommendedName>
        <fullName evidence="3">DYW domain-containing protein</fullName>
    </recommendedName>
</protein>
<reference evidence="4" key="1">
    <citation type="journal article" date="2023" name="Plant J.">
        <title>The genome of the king protea, Protea cynaroides.</title>
        <authorList>
            <person name="Chang J."/>
            <person name="Duong T.A."/>
            <person name="Schoeman C."/>
            <person name="Ma X."/>
            <person name="Roodt D."/>
            <person name="Barker N."/>
            <person name="Li Z."/>
            <person name="Van de Peer Y."/>
            <person name="Mizrachi E."/>
        </authorList>
    </citation>
    <scope>NUCLEOTIDE SEQUENCE</scope>
    <source>
        <tissue evidence="4">Young leaves</tissue>
    </source>
</reference>
<dbReference type="NCBIfam" id="TIGR00756">
    <property type="entry name" value="PPR"/>
    <property type="match status" value="9"/>
</dbReference>
<sequence length="901" mass="100326">MIPFLLMENLILPCKSKPSSADLFKHEVPIGFSSKPIKSSISFNKTSTPVASRLTQKITEHHVNHLCRTGQLKEAVAALDSIDKLGAKVKPGTYISLLQCCIDLDSIDQGRKLHARIGMVRNLNPFIETKLVGMYAKCGSLEDARRVFDQMQERNLFTWSSMIGAYARERRWWEIIDLFFLMMADGILPDEYLLPKILQACANVGDAVSGELIHSVVIRSGMDLCVHVNNALLAMYAKCGRLISARRFFEKMDKKDMVSWNSIISGYCQSGQNEEALQLFDKMKVEGVKQGIITWNILIASYNQSGNCDLAMELMRKMETLGIAPDVFTWTSMVSGYAQNNRKNLALELFREMMVVGVEPNAVTVASAVSACATLKALEKGKQLHSIGIKTGYMGDVLLGNSLIDLYSKCSKIEAAQRVFDNISEKDIFTWNSMIGGYTQCGYCGKAYDLFVMMQDSGVQPNVVTWNVMISGHIQNGDEDRAMEFFQRMETEGMIKQSTVTWNLLISGSLQNGHINKALGILRQMQSLHVPPDSVTLLSILPACANLVALKKVNEILGCIFRRSLNSKLSIANSLIDAYAKAGNMVYARSIFENLSVKDTISWNSIISGYVLHGLPEIAIDLFDRMRQVGLNPSGGTVTNIILAYSLKGMVDEGKQIFSSMIDDYQILPSLEHFSAMVTLFGRSGRLSEAAKFIKEMDIEPDSTVWDALLTACRVHGSAGLAVHAAEHFMELEPENPLNYRLVPQIHALVGGSEVRKPKMINGTSRSLGCSWIEIKNTVHTFITGDQSLPNSESLYSQLNCIAEKVRVAAPGSHDTQLCIEEEENEDIAGIHSEKLAIAFALISSPYSSKSIRIVKNFRLCRDCHRTAKIFSSVYEREIYLSDPKCLHHFKNGQCSCRDYW</sequence>
<dbReference type="InterPro" id="IPR011990">
    <property type="entry name" value="TPR-like_helical_dom_sf"/>
</dbReference>
<dbReference type="FunFam" id="1.25.40.10:FF:000158">
    <property type="entry name" value="pentatricopeptide repeat-containing protein At2g33680"/>
    <property type="match status" value="1"/>
</dbReference>
<dbReference type="AlphaFoldDB" id="A0A9Q0HG05"/>
<dbReference type="InterPro" id="IPR002885">
    <property type="entry name" value="PPR_rpt"/>
</dbReference>
<dbReference type="FunFam" id="1.25.40.10:FF:000393">
    <property type="entry name" value="Pentatricopeptide repeat-containing protein At1g20230"/>
    <property type="match status" value="1"/>
</dbReference>
<feature type="repeat" description="PPR" evidence="2">
    <location>
        <begin position="427"/>
        <end position="461"/>
    </location>
</feature>
<feature type="repeat" description="PPR" evidence="2">
    <location>
        <begin position="326"/>
        <end position="360"/>
    </location>
</feature>
<feature type="repeat" description="PPR" evidence="2">
    <location>
        <begin position="599"/>
        <end position="633"/>
    </location>
</feature>
<dbReference type="PANTHER" id="PTHR47926:SF369">
    <property type="entry name" value="DYW DOMAIN-CONTAINING PROTEIN"/>
    <property type="match status" value="1"/>
</dbReference>
<comment type="caution">
    <text evidence="4">The sequence shown here is derived from an EMBL/GenBank/DDBJ whole genome shotgun (WGS) entry which is preliminary data.</text>
</comment>
<dbReference type="InterPro" id="IPR032867">
    <property type="entry name" value="DYW_dom"/>
</dbReference>
<dbReference type="GO" id="GO:0008270">
    <property type="term" value="F:zinc ion binding"/>
    <property type="evidence" value="ECO:0007669"/>
    <property type="project" value="InterPro"/>
</dbReference>
<evidence type="ECO:0000313" key="4">
    <source>
        <dbReference type="EMBL" id="KAJ4965115.1"/>
    </source>
</evidence>
<keyword evidence="1" id="KW-0677">Repeat</keyword>
<evidence type="ECO:0000259" key="3">
    <source>
        <dbReference type="Pfam" id="PF14432"/>
    </source>
</evidence>
<dbReference type="Pfam" id="PF01535">
    <property type="entry name" value="PPR"/>
    <property type="match status" value="6"/>
</dbReference>
<dbReference type="Proteomes" id="UP001141806">
    <property type="component" value="Unassembled WGS sequence"/>
</dbReference>
<evidence type="ECO:0000256" key="1">
    <source>
        <dbReference type="ARBA" id="ARBA00022737"/>
    </source>
</evidence>